<dbReference type="RefSeq" id="WP_016401763.1">
    <property type="nucleotide sequence ID" value="NZ_BARX01000012.1"/>
</dbReference>
<keyword evidence="5" id="KW-1185">Reference proteome</keyword>
<dbReference type="Gene3D" id="3.30.980.20">
    <property type="entry name" value="Putative mannosyl-3-phosphoglycerate phosphatase, domain 2"/>
    <property type="match status" value="1"/>
</dbReference>
<evidence type="ECO:0000256" key="3">
    <source>
        <dbReference type="ARBA" id="ARBA00022842"/>
    </source>
</evidence>
<evidence type="ECO:0000256" key="1">
    <source>
        <dbReference type="ARBA" id="ARBA00022723"/>
    </source>
</evidence>
<dbReference type="GO" id="GO:0005829">
    <property type="term" value="C:cytosol"/>
    <property type="evidence" value="ECO:0007669"/>
    <property type="project" value="TreeGrafter"/>
</dbReference>
<dbReference type="PANTHER" id="PTHR10000:SF8">
    <property type="entry name" value="HAD SUPERFAMILY HYDROLASE-LIKE, TYPE 3"/>
    <property type="match status" value="1"/>
</dbReference>
<dbReference type="InterPro" id="IPR023214">
    <property type="entry name" value="HAD_sf"/>
</dbReference>
<dbReference type="Pfam" id="PF08282">
    <property type="entry name" value="Hydrolase_3"/>
    <property type="match status" value="1"/>
</dbReference>
<dbReference type="InterPro" id="IPR006381">
    <property type="entry name" value="HAD-SF-IIB-MPGP"/>
</dbReference>
<name>R9PKY2_AGAAL</name>
<keyword evidence="2 4" id="KW-0378">Hydrolase</keyword>
<dbReference type="SUPFAM" id="SSF56784">
    <property type="entry name" value="HAD-like"/>
    <property type="match status" value="1"/>
</dbReference>
<dbReference type="SFLD" id="SFLDS00003">
    <property type="entry name" value="Haloacid_Dehalogenase"/>
    <property type="match status" value="1"/>
</dbReference>
<dbReference type="PANTHER" id="PTHR10000">
    <property type="entry name" value="PHOSPHOSERINE PHOSPHATASE"/>
    <property type="match status" value="1"/>
</dbReference>
<gene>
    <name evidence="4" type="ORF">AALB_2075</name>
</gene>
<dbReference type="NCBIfam" id="TIGR01486">
    <property type="entry name" value="HAD-SF-IIB-MPGP"/>
    <property type="match status" value="1"/>
</dbReference>
<dbReference type="NCBIfam" id="TIGR01484">
    <property type="entry name" value="HAD-SF-IIB"/>
    <property type="match status" value="1"/>
</dbReference>
<dbReference type="EMBL" id="BARX01000012">
    <property type="protein sequence ID" value="GAD01995.1"/>
    <property type="molecule type" value="Genomic_DNA"/>
</dbReference>
<evidence type="ECO:0000256" key="2">
    <source>
        <dbReference type="ARBA" id="ARBA00022801"/>
    </source>
</evidence>
<sequence>MQYFAKQLSSTELYTTASSLLVFTDLDGTLLDHDSYSFEAAVPSLNQLKLLKVPVIFNTSKTFMEVLELQKKMALQQPFAIENGSAVCIPADSPIQHEQLSPINVGKQHWKIKTFGPSYPDICQYLSVLRQQHHFRFQGFNDMNLSEVQLNTGLAKYDAQLAKQRMASEPLLWNDSDAQLKVFTEKLAEHNLAVIKGGRFYHVKAKFDKADAMHWFNKIYKDHFQRNFTNIALGDSDNDLSMLEQADIPVVIPRKHSQALVINHPNSCQAPHPGPHGWHQSMQQILHSLLNGA</sequence>
<reference evidence="4" key="1">
    <citation type="journal article" date="2013" name="Genome Announc.">
        <title>Draft Genome Sequence of Agarivorans albus Strain MKT 106T, an Agarolytic Marine Bacterium.</title>
        <authorList>
            <person name="Yasuike M."/>
            <person name="Nakamura Y."/>
            <person name="Kai W."/>
            <person name="Fujiwara A."/>
            <person name="Fukui Y."/>
            <person name="Satomi M."/>
            <person name="Sano M."/>
        </authorList>
    </citation>
    <scope>NUCLEOTIDE SEQUENCE [LARGE SCALE GENOMIC DNA]</scope>
</reference>
<dbReference type="GO" id="GO:0051479">
    <property type="term" value="P:mannosylglycerate biosynthetic process"/>
    <property type="evidence" value="ECO:0007669"/>
    <property type="project" value="InterPro"/>
</dbReference>
<dbReference type="InterPro" id="IPR006379">
    <property type="entry name" value="HAD-SF_hydro_IIB"/>
</dbReference>
<evidence type="ECO:0000313" key="4">
    <source>
        <dbReference type="EMBL" id="GAD01995.1"/>
    </source>
</evidence>
<organism evidence="4 5">
    <name type="scientific">Agarivorans albus MKT 106</name>
    <dbReference type="NCBI Taxonomy" id="1331007"/>
    <lineage>
        <taxon>Bacteria</taxon>
        <taxon>Pseudomonadati</taxon>
        <taxon>Pseudomonadota</taxon>
        <taxon>Gammaproteobacteria</taxon>
        <taxon>Alteromonadales</taxon>
        <taxon>Alteromonadaceae</taxon>
        <taxon>Agarivorans</taxon>
    </lineage>
</organism>
<dbReference type="SFLD" id="SFLDG01140">
    <property type="entry name" value="C2.B:_Phosphomannomutase_and_P"/>
    <property type="match status" value="1"/>
</dbReference>
<dbReference type="GO" id="GO:0050531">
    <property type="term" value="F:mannosyl-3-phosphoglycerate phosphatase activity"/>
    <property type="evidence" value="ECO:0007669"/>
    <property type="project" value="UniProtKB-EC"/>
</dbReference>
<dbReference type="EC" id="3.1.3.70" evidence="4"/>
<dbReference type="SFLD" id="SFLDG01142">
    <property type="entry name" value="C2.B.2:_Mannosyl-3-phosphoglyc"/>
    <property type="match status" value="1"/>
</dbReference>
<dbReference type="InterPro" id="IPR036412">
    <property type="entry name" value="HAD-like_sf"/>
</dbReference>
<dbReference type="Gene3D" id="3.40.50.1000">
    <property type="entry name" value="HAD superfamily/HAD-like"/>
    <property type="match status" value="1"/>
</dbReference>
<comment type="caution">
    <text evidence="4">The sequence shown here is derived from an EMBL/GenBank/DDBJ whole genome shotgun (WGS) entry which is preliminary data.</text>
</comment>
<dbReference type="STRING" id="1331007.AALB_2075"/>
<accession>R9PKY2</accession>
<keyword evidence="3" id="KW-0460">Magnesium</keyword>
<protein>
    <submittedName>
        <fullName evidence="4">Putative mannosyl-3-phosphoglycerate phosphatase</fullName>
        <ecNumber evidence="4">3.1.3.70</ecNumber>
    </submittedName>
</protein>
<dbReference type="AlphaFoldDB" id="R9PKY2"/>
<evidence type="ECO:0000313" key="5">
    <source>
        <dbReference type="Proteomes" id="UP000014461"/>
    </source>
</evidence>
<dbReference type="OrthoDB" id="193379at2"/>
<proteinExistence type="predicted"/>
<dbReference type="Proteomes" id="UP000014461">
    <property type="component" value="Unassembled WGS sequence"/>
</dbReference>
<keyword evidence="1" id="KW-0479">Metal-binding</keyword>
<dbReference type="GO" id="GO:0000287">
    <property type="term" value="F:magnesium ion binding"/>
    <property type="evidence" value="ECO:0007669"/>
    <property type="project" value="UniProtKB-ARBA"/>
</dbReference>